<dbReference type="PANTHER" id="PTHR42850:SF2">
    <property type="entry name" value="BLL5683 PROTEIN"/>
    <property type="match status" value="1"/>
</dbReference>
<dbReference type="PANTHER" id="PTHR42850">
    <property type="entry name" value="METALLOPHOSPHOESTERASE"/>
    <property type="match status" value="1"/>
</dbReference>
<gene>
    <name evidence="3" type="ORF">AOG55_04260</name>
</gene>
<dbReference type="GO" id="GO:0046872">
    <property type="term" value="F:metal ion binding"/>
    <property type="evidence" value="ECO:0007669"/>
    <property type="project" value="UniProtKB-KW"/>
</dbReference>
<name>A0A0N8VLF6_9ARCH</name>
<dbReference type="InterPro" id="IPR011152">
    <property type="entry name" value="Pesterase_MJ0912"/>
</dbReference>
<dbReference type="InterPro" id="IPR000979">
    <property type="entry name" value="Phosphodiesterase_MJ0936/Vps29"/>
</dbReference>
<dbReference type="PIRSF" id="PIRSF000883">
    <property type="entry name" value="Pesterase_MJ0912"/>
    <property type="match status" value="1"/>
</dbReference>
<evidence type="ECO:0000313" key="3">
    <source>
        <dbReference type="EMBL" id="KQB36388.1"/>
    </source>
</evidence>
<dbReference type="Gene3D" id="3.60.21.10">
    <property type="match status" value="1"/>
</dbReference>
<dbReference type="GO" id="GO:0016791">
    <property type="term" value="F:phosphatase activity"/>
    <property type="evidence" value="ECO:0007669"/>
    <property type="project" value="TreeGrafter"/>
</dbReference>
<dbReference type="InterPro" id="IPR050126">
    <property type="entry name" value="Ap4A_hydrolase"/>
</dbReference>
<dbReference type="GO" id="GO:0005737">
    <property type="term" value="C:cytoplasm"/>
    <property type="evidence" value="ECO:0007669"/>
    <property type="project" value="TreeGrafter"/>
</dbReference>
<evidence type="ECO:0000313" key="4">
    <source>
        <dbReference type="Proteomes" id="UP000050301"/>
    </source>
</evidence>
<keyword evidence="4" id="KW-1185">Reference proteome</keyword>
<dbReference type="InParanoid" id="A0A0N8VLF6"/>
<keyword evidence="1" id="KW-0479">Metal-binding</keyword>
<evidence type="ECO:0000256" key="1">
    <source>
        <dbReference type="RuleBase" id="RU362039"/>
    </source>
</evidence>
<comment type="similarity">
    <text evidence="1">Belongs to the metallophosphoesterase superfamily. YfcE family.</text>
</comment>
<dbReference type="InterPro" id="IPR029052">
    <property type="entry name" value="Metallo-depent_PP-like"/>
</dbReference>
<dbReference type="RefSeq" id="WP_048102001.1">
    <property type="nucleotide sequence ID" value="NZ_LKBH01000033.1"/>
</dbReference>
<dbReference type="AlphaFoldDB" id="A0A0N8VLF6"/>
<sequence length="231" mass="26807">MKVIIVSDIHGNYEALKALDKLENYDKMIFLGDAVDYGPQPAEVIDFLRSESDINIMGNHDYAVAYNTSCNCSADMLQLSELTRREISLKLLSENDINFIKTFKNNYDFQIDNLNLYLTHGSPYNNLNGYVFASEAEKIFRDKEFFNKYDYIVLGHTHFMMFYRNKIINPGSLGQPRDGILKPMYAVLDTSDNSINFRRISSYNSAKIINLLDGYLNNFTEELNRLKKFYQ</sequence>
<comment type="caution">
    <text evidence="3">The sequence shown here is derived from an EMBL/GenBank/DDBJ whole genome shotgun (WGS) entry which is preliminary data.</text>
</comment>
<organism evidence="3 4">
    <name type="scientific">Acidiplasma cupricumulans</name>
    <dbReference type="NCBI Taxonomy" id="312540"/>
    <lineage>
        <taxon>Archaea</taxon>
        <taxon>Methanobacteriati</taxon>
        <taxon>Thermoplasmatota</taxon>
        <taxon>Thermoplasmata</taxon>
        <taxon>Thermoplasmatales</taxon>
        <taxon>Ferroplasmaceae</taxon>
        <taxon>Acidiplasma</taxon>
    </lineage>
</organism>
<reference evidence="3 4" key="1">
    <citation type="submission" date="2015-09" db="EMBL/GenBank/DDBJ databases">
        <title>Heavy metals and arsenic resistance mechanisms in polyextremophilic archaea of the family Ferroplasmaceae.</title>
        <authorList>
            <person name="Bulaev A.G."/>
            <person name="Kanygina A.V."/>
        </authorList>
    </citation>
    <scope>NUCLEOTIDE SEQUENCE [LARGE SCALE GENOMIC DNA]</scope>
    <source>
        <strain evidence="3 4">BH2</strain>
    </source>
</reference>
<comment type="cofactor">
    <cofactor evidence="1">
        <name>a divalent metal cation</name>
        <dbReference type="ChEBI" id="CHEBI:60240"/>
    </cofactor>
</comment>
<dbReference type="EMBL" id="LKBH01000033">
    <property type="protein sequence ID" value="KQB36388.1"/>
    <property type="molecule type" value="Genomic_DNA"/>
</dbReference>
<dbReference type="GeneID" id="84221978"/>
<dbReference type="InterPro" id="IPR024654">
    <property type="entry name" value="Calcineurin-like_PHP_lpxH"/>
</dbReference>
<feature type="domain" description="Calcineurin-like phosphoesterase" evidence="2">
    <location>
        <begin position="1"/>
        <end position="192"/>
    </location>
</feature>
<dbReference type="EC" id="3.1.4.-" evidence="1"/>
<accession>A0A0N8VLF6</accession>
<protein>
    <recommendedName>
        <fullName evidence="1">Phosphoesterase</fullName>
        <ecNumber evidence="1">3.1.4.-</ecNumber>
    </recommendedName>
</protein>
<evidence type="ECO:0000259" key="2">
    <source>
        <dbReference type="Pfam" id="PF12850"/>
    </source>
</evidence>
<dbReference type="Pfam" id="PF12850">
    <property type="entry name" value="Metallophos_2"/>
    <property type="match status" value="1"/>
</dbReference>
<dbReference type="Proteomes" id="UP000050301">
    <property type="component" value="Unassembled WGS sequence"/>
</dbReference>
<proteinExistence type="inferred from homology"/>
<dbReference type="NCBIfam" id="TIGR00040">
    <property type="entry name" value="yfcE"/>
    <property type="match status" value="1"/>
</dbReference>
<dbReference type="SUPFAM" id="SSF56300">
    <property type="entry name" value="Metallo-dependent phosphatases"/>
    <property type="match status" value="1"/>
</dbReference>